<feature type="domain" description="WLM" evidence="1">
    <location>
        <begin position="25"/>
        <end position="227"/>
    </location>
</feature>
<proteinExistence type="predicted"/>
<dbReference type="AlphaFoldDB" id="A0A812RXI4"/>
<dbReference type="PROSITE" id="PS51397">
    <property type="entry name" value="WLM"/>
    <property type="match status" value="1"/>
</dbReference>
<comment type="caution">
    <text evidence="2">The sequence shown here is derived from an EMBL/GenBank/DDBJ whole genome shotgun (WGS) entry which is preliminary data.</text>
</comment>
<dbReference type="InterPro" id="IPR013536">
    <property type="entry name" value="WLM_dom"/>
</dbReference>
<protein>
    <recommendedName>
        <fullName evidence="1">WLM domain-containing protein</fullName>
    </recommendedName>
</protein>
<gene>
    <name evidence="2" type="ORF">SNAT2548_LOCUS25466</name>
</gene>
<sequence>MKALLLGAAFLIAAILVYDYFWTGFAGLRADHRSVREAWPDSTDAADERAYDMLKDIGRDPALSKLMQRHHLRTGCLKELGPHDPRYKYDRQATQFEVLEGYNDIMTLDGYGPSARGSAYIALRLRDPPGNQLLPRNRVVHTLLHELAHCRYDGSADPVKHMRADVRDPAEKQFRAFLSQLESDYKELRQAAQRTKAEPPQSRELQLHLTAAVSTASSAVAAARQIVTESCKTINSWQCAVAFLLMWLLRKLLRCRAGNFAKGQCVRTRALPAMHLNGIEGVLTSYHLWRGAWSLKRRNGATIMVRASNLEGIP</sequence>
<name>A0A812RXI4_9DINO</name>
<organism evidence="2 3">
    <name type="scientific">Symbiodinium natans</name>
    <dbReference type="NCBI Taxonomy" id="878477"/>
    <lineage>
        <taxon>Eukaryota</taxon>
        <taxon>Sar</taxon>
        <taxon>Alveolata</taxon>
        <taxon>Dinophyceae</taxon>
        <taxon>Suessiales</taxon>
        <taxon>Symbiodiniaceae</taxon>
        <taxon>Symbiodinium</taxon>
    </lineage>
</organism>
<dbReference type="Proteomes" id="UP000604046">
    <property type="component" value="Unassembled WGS sequence"/>
</dbReference>
<reference evidence="2" key="1">
    <citation type="submission" date="2021-02" db="EMBL/GenBank/DDBJ databases">
        <authorList>
            <person name="Dougan E. K."/>
            <person name="Rhodes N."/>
            <person name="Thang M."/>
            <person name="Chan C."/>
        </authorList>
    </citation>
    <scope>NUCLEOTIDE SEQUENCE</scope>
</reference>
<accession>A0A812RXI4</accession>
<evidence type="ECO:0000259" key="1">
    <source>
        <dbReference type="PROSITE" id="PS51397"/>
    </source>
</evidence>
<evidence type="ECO:0000313" key="3">
    <source>
        <dbReference type="Proteomes" id="UP000604046"/>
    </source>
</evidence>
<dbReference type="EMBL" id="CAJNDS010002395">
    <property type="protein sequence ID" value="CAE7459264.1"/>
    <property type="molecule type" value="Genomic_DNA"/>
</dbReference>
<dbReference type="Pfam" id="PF08325">
    <property type="entry name" value="WLM"/>
    <property type="match status" value="1"/>
</dbReference>
<evidence type="ECO:0000313" key="2">
    <source>
        <dbReference type="EMBL" id="CAE7459264.1"/>
    </source>
</evidence>
<keyword evidence="3" id="KW-1185">Reference proteome</keyword>